<evidence type="ECO:0000256" key="6">
    <source>
        <dbReference type="ARBA" id="ARBA00023163"/>
    </source>
</evidence>
<dbReference type="GO" id="GO:0000981">
    <property type="term" value="F:DNA-binding transcription factor activity, RNA polymerase II-specific"/>
    <property type="evidence" value="ECO:0007669"/>
    <property type="project" value="TreeGrafter"/>
</dbReference>
<comment type="caution">
    <text evidence="9">The sequence shown here is derived from an EMBL/GenBank/DDBJ whole genome shotgun (WGS) entry which is preliminary data.</text>
</comment>
<keyword evidence="10" id="KW-1185">Reference proteome</keyword>
<feature type="domain" description="Copper-fist" evidence="8">
    <location>
        <begin position="41"/>
        <end position="68"/>
    </location>
</feature>
<dbReference type="GO" id="GO:0000978">
    <property type="term" value="F:RNA polymerase II cis-regulatory region sequence-specific DNA binding"/>
    <property type="evidence" value="ECO:0007669"/>
    <property type="project" value="TreeGrafter"/>
</dbReference>
<dbReference type="EMBL" id="CAJVPL010000854">
    <property type="protein sequence ID" value="CAG8535014.1"/>
    <property type="molecule type" value="Genomic_DNA"/>
</dbReference>
<dbReference type="PANTHER" id="PTHR28088:SF5">
    <property type="entry name" value="TRANSCRIPTIONAL ACTIVATOR HAA1-RELATED"/>
    <property type="match status" value="1"/>
</dbReference>
<keyword evidence="4" id="KW-0186">Copper</keyword>
<dbReference type="PROSITE" id="PS50073">
    <property type="entry name" value="COPPER_FIST_2"/>
    <property type="match status" value="1"/>
</dbReference>
<gene>
    <name evidence="9" type="ORF">AGERDE_LOCUS5900</name>
</gene>
<keyword evidence="5" id="KW-0805">Transcription regulation</keyword>
<dbReference type="SMART" id="SM01090">
    <property type="entry name" value="Copper-fist"/>
    <property type="match status" value="1"/>
</dbReference>
<dbReference type="GO" id="GO:0045944">
    <property type="term" value="P:positive regulation of transcription by RNA polymerase II"/>
    <property type="evidence" value="ECO:0007669"/>
    <property type="project" value="TreeGrafter"/>
</dbReference>
<comment type="subcellular location">
    <subcellularLocation>
        <location evidence="1">Nucleus</location>
    </subcellularLocation>
</comment>
<dbReference type="OrthoDB" id="5600085at2759"/>
<dbReference type="GO" id="GO:0006879">
    <property type="term" value="P:intracellular iron ion homeostasis"/>
    <property type="evidence" value="ECO:0007669"/>
    <property type="project" value="TreeGrafter"/>
</dbReference>
<proteinExistence type="predicted"/>
<sequence>MVFINGVKYAWYAFLKFLIYWKARIWVRLPASFLCPQQNTTCIKGHRSTACHHSDRPLSIIKRKGRPITQCAHCRELRKTQKVHVKCTCNEKKKEEVEALLNPCQCTTGAKCICCRPAEQEINDINNISVGNTILDNNINQTSTTSDFSFPPINQSTTQIYDQIDRFFAPTSNQTNPITSTATTGIAGSLVGNSIPLLQMTAQLNSSYNTTIANNNRSTIGPLAGEIIGQNAVTAAQLPVFPSLRTITSQQSNSRFYSPKVTNNNNINNNSWNSGGYLSDGSGTSLSPLSESTMSYQSRNPYKHRRIASYPGLSYPLPKLETQNTVGSGVDIDLSSSIISAGPQNYNSYHEEDEKSMIDESGILGEQLCHSTSNDLVDIIYGPFQSCKSALPNGSCCGPASASSSSSDNSSLSTTTAASVSTTSSSVCRCGTSCSCQGCQTHLRRENATVGDIGVHTTSNSLRNININNDGGSSGVGNCCSSNPQPPEHTTIVDEDGVLLCGCGCRKPDTDCSDCVKNLCEGIY</sequence>
<evidence type="ECO:0000256" key="2">
    <source>
        <dbReference type="ARBA" id="ARBA00022723"/>
    </source>
</evidence>
<evidence type="ECO:0000256" key="5">
    <source>
        <dbReference type="ARBA" id="ARBA00023015"/>
    </source>
</evidence>
<evidence type="ECO:0000256" key="7">
    <source>
        <dbReference type="ARBA" id="ARBA00023242"/>
    </source>
</evidence>
<dbReference type="SMART" id="SM00412">
    <property type="entry name" value="Cu_FIST"/>
    <property type="match status" value="1"/>
</dbReference>
<evidence type="ECO:0000256" key="1">
    <source>
        <dbReference type="ARBA" id="ARBA00004123"/>
    </source>
</evidence>
<evidence type="ECO:0000313" key="9">
    <source>
        <dbReference type="EMBL" id="CAG8535014.1"/>
    </source>
</evidence>
<dbReference type="GO" id="GO:0005507">
    <property type="term" value="F:copper ion binding"/>
    <property type="evidence" value="ECO:0007669"/>
    <property type="project" value="InterPro"/>
</dbReference>
<dbReference type="GO" id="GO:0006878">
    <property type="term" value="P:intracellular copper ion homeostasis"/>
    <property type="evidence" value="ECO:0007669"/>
    <property type="project" value="TreeGrafter"/>
</dbReference>
<reference evidence="9" key="1">
    <citation type="submission" date="2021-06" db="EMBL/GenBank/DDBJ databases">
        <authorList>
            <person name="Kallberg Y."/>
            <person name="Tangrot J."/>
            <person name="Rosling A."/>
        </authorList>
    </citation>
    <scope>NUCLEOTIDE SEQUENCE</scope>
    <source>
        <strain evidence="9">MT106</strain>
    </source>
</reference>
<evidence type="ECO:0000256" key="3">
    <source>
        <dbReference type="ARBA" id="ARBA00022833"/>
    </source>
</evidence>
<protein>
    <submittedName>
        <fullName evidence="9">1601_t:CDS:1</fullName>
    </submittedName>
</protein>
<dbReference type="Gene3D" id="3.90.430.10">
    <property type="entry name" value="Copper fist DNA-binding domain"/>
    <property type="match status" value="1"/>
</dbReference>
<dbReference type="GO" id="GO:0005634">
    <property type="term" value="C:nucleus"/>
    <property type="evidence" value="ECO:0007669"/>
    <property type="project" value="UniProtKB-SubCell"/>
</dbReference>
<evidence type="ECO:0000313" key="10">
    <source>
        <dbReference type="Proteomes" id="UP000789831"/>
    </source>
</evidence>
<keyword evidence="6" id="KW-0804">Transcription</keyword>
<dbReference type="Pfam" id="PF00649">
    <property type="entry name" value="Copper-fist"/>
    <property type="match status" value="1"/>
</dbReference>
<dbReference type="InterPro" id="IPR036395">
    <property type="entry name" value="Cu_fist_DNA-bd_dom_sf"/>
</dbReference>
<dbReference type="AlphaFoldDB" id="A0A9N9FI20"/>
<name>A0A9N9FI20_9GLOM</name>
<keyword evidence="3" id="KW-0862">Zinc</keyword>
<dbReference type="Proteomes" id="UP000789831">
    <property type="component" value="Unassembled WGS sequence"/>
</dbReference>
<dbReference type="SUPFAM" id="SSF57879">
    <property type="entry name" value="Zinc domain conserved in yeast copper-regulated transcription factors"/>
    <property type="match status" value="1"/>
</dbReference>
<dbReference type="PANTHER" id="PTHR28088">
    <property type="entry name" value="TRANSCRIPTIONAL ACTIVATOR HAA1-RELATED"/>
    <property type="match status" value="1"/>
</dbReference>
<organism evidence="9 10">
    <name type="scientific">Ambispora gerdemannii</name>
    <dbReference type="NCBI Taxonomy" id="144530"/>
    <lineage>
        <taxon>Eukaryota</taxon>
        <taxon>Fungi</taxon>
        <taxon>Fungi incertae sedis</taxon>
        <taxon>Mucoromycota</taxon>
        <taxon>Glomeromycotina</taxon>
        <taxon>Glomeromycetes</taxon>
        <taxon>Archaeosporales</taxon>
        <taxon>Ambisporaceae</taxon>
        <taxon>Ambispora</taxon>
    </lineage>
</organism>
<accession>A0A9N9FI20</accession>
<evidence type="ECO:0000259" key="8">
    <source>
        <dbReference type="PROSITE" id="PS50073"/>
    </source>
</evidence>
<dbReference type="InterPro" id="IPR051763">
    <property type="entry name" value="Copper_Homeo_Regul"/>
</dbReference>
<keyword evidence="7" id="KW-0539">Nucleus</keyword>
<dbReference type="InterPro" id="IPR001083">
    <property type="entry name" value="Cu_fist_DNA-bd_dom"/>
</dbReference>
<evidence type="ECO:0000256" key="4">
    <source>
        <dbReference type="ARBA" id="ARBA00023008"/>
    </source>
</evidence>
<keyword evidence="2" id="KW-0479">Metal-binding</keyword>